<proteinExistence type="predicted"/>
<dbReference type="EMBL" id="JAJSOW010000101">
    <property type="protein sequence ID" value="KAI9182504.1"/>
    <property type="molecule type" value="Genomic_DNA"/>
</dbReference>
<evidence type="ECO:0000313" key="1">
    <source>
        <dbReference type="EMBL" id="KAI9182504.1"/>
    </source>
</evidence>
<accession>A0AAD5J295</accession>
<dbReference type="Proteomes" id="UP001064489">
    <property type="component" value="Chromosome 4"/>
</dbReference>
<reference evidence="1" key="2">
    <citation type="submission" date="2023-02" db="EMBL/GenBank/DDBJ databases">
        <authorList>
            <person name="Swenson N.G."/>
            <person name="Wegrzyn J.L."/>
            <person name="Mcevoy S.L."/>
        </authorList>
    </citation>
    <scope>NUCLEOTIDE SEQUENCE</scope>
    <source>
        <strain evidence="1">91603</strain>
        <tissue evidence="1">Leaf</tissue>
    </source>
</reference>
<evidence type="ECO:0000313" key="2">
    <source>
        <dbReference type="Proteomes" id="UP001064489"/>
    </source>
</evidence>
<name>A0AAD5J295_ACENE</name>
<gene>
    <name evidence="1" type="ORF">LWI28_025953</name>
</gene>
<comment type="caution">
    <text evidence="1">The sequence shown here is derived from an EMBL/GenBank/DDBJ whole genome shotgun (WGS) entry which is preliminary data.</text>
</comment>
<reference evidence="1" key="1">
    <citation type="journal article" date="2022" name="Plant J.">
        <title>Strategies of tolerance reflected in two North American maple genomes.</title>
        <authorList>
            <person name="McEvoy S.L."/>
            <person name="Sezen U.U."/>
            <person name="Trouern-Trend A."/>
            <person name="McMahon S.M."/>
            <person name="Schaberg P.G."/>
            <person name="Yang J."/>
            <person name="Wegrzyn J.L."/>
            <person name="Swenson N.G."/>
        </authorList>
    </citation>
    <scope>NUCLEOTIDE SEQUENCE</scope>
    <source>
        <strain evidence="1">91603</strain>
    </source>
</reference>
<dbReference type="AlphaFoldDB" id="A0AAD5J295"/>
<organism evidence="1 2">
    <name type="scientific">Acer negundo</name>
    <name type="common">Box elder</name>
    <dbReference type="NCBI Taxonomy" id="4023"/>
    <lineage>
        <taxon>Eukaryota</taxon>
        <taxon>Viridiplantae</taxon>
        <taxon>Streptophyta</taxon>
        <taxon>Embryophyta</taxon>
        <taxon>Tracheophyta</taxon>
        <taxon>Spermatophyta</taxon>
        <taxon>Magnoliopsida</taxon>
        <taxon>eudicotyledons</taxon>
        <taxon>Gunneridae</taxon>
        <taxon>Pentapetalae</taxon>
        <taxon>rosids</taxon>
        <taxon>malvids</taxon>
        <taxon>Sapindales</taxon>
        <taxon>Sapindaceae</taxon>
        <taxon>Hippocastanoideae</taxon>
        <taxon>Acereae</taxon>
        <taxon>Acer</taxon>
    </lineage>
</organism>
<protein>
    <submittedName>
        <fullName evidence="1">Uncharacterized protein</fullName>
    </submittedName>
</protein>
<keyword evidence="2" id="KW-1185">Reference proteome</keyword>
<sequence>MVSDLDSGHLGFDLGRLLKILVVVVATHSPGGSSELDSTDGNVWTARLNKNDWTETATAPQQIAETIDHNEDEKHREVGVYRSHGGA</sequence>